<dbReference type="GO" id="GO:0036424">
    <property type="term" value="F:L-phosphoserine phosphatase activity"/>
    <property type="evidence" value="ECO:0007669"/>
    <property type="project" value="TreeGrafter"/>
</dbReference>
<dbReference type="InterPro" id="IPR023214">
    <property type="entry name" value="HAD_sf"/>
</dbReference>
<feature type="transmembrane region" description="Helical" evidence="1">
    <location>
        <begin position="31"/>
        <end position="51"/>
    </location>
</feature>
<dbReference type="GO" id="GO:0006564">
    <property type="term" value="P:L-serine biosynthetic process"/>
    <property type="evidence" value="ECO:0007669"/>
    <property type="project" value="TreeGrafter"/>
</dbReference>
<keyword evidence="1" id="KW-1133">Transmembrane helix</keyword>
<keyword evidence="3" id="KW-1185">Reference proteome</keyword>
<dbReference type="SUPFAM" id="SSF56784">
    <property type="entry name" value="HAD-like"/>
    <property type="match status" value="1"/>
</dbReference>
<accession>A0A2P8R448</accession>
<dbReference type="NCBIfam" id="TIGR01490">
    <property type="entry name" value="HAD-SF-IB-hyp1"/>
    <property type="match status" value="1"/>
</dbReference>
<dbReference type="InterPro" id="IPR006385">
    <property type="entry name" value="HAD_hydro_SerB1"/>
</dbReference>
<dbReference type="PANTHER" id="PTHR43344:SF14">
    <property type="entry name" value="HAD-IB FAMILY HYDROLASE"/>
    <property type="match status" value="1"/>
</dbReference>
<proteinExistence type="predicted"/>
<evidence type="ECO:0000313" key="2">
    <source>
        <dbReference type="EMBL" id="PSM53280.1"/>
    </source>
</evidence>
<dbReference type="OrthoDB" id="9784466at2"/>
<sequence length="196" mass="22881">MNLVLFDFDGTITRDDSLLEFIAYVVGFKKFFRGIFLLSPILLAYKLKIISNNYTRRKLMKYFFAGMSVKNFNKICKKYSTTHIEDILKNSAMKKINNYKQNGDLVVIVTASLEDWLYPWCKANNLELLGTKIEKKDGVITGEIDGKNCYGIEKVRRIKETYDISKFDKIIAYGDSRGDKEMLKFADESYFRKFKD</sequence>
<keyword evidence="1" id="KW-0472">Membrane</keyword>
<name>A0A2P8R448_9BACT</name>
<dbReference type="InterPro" id="IPR050582">
    <property type="entry name" value="HAD-like_SerB"/>
</dbReference>
<dbReference type="Gene3D" id="3.40.50.1000">
    <property type="entry name" value="HAD superfamily/HAD-like"/>
    <property type="match status" value="1"/>
</dbReference>
<evidence type="ECO:0000256" key="1">
    <source>
        <dbReference type="SAM" id="Phobius"/>
    </source>
</evidence>
<dbReference type="GO" id="GO:0005737">
    <property type="term" value="C:cytoplasm"/>
    <property type="evidence" value="ECO:0007669"/>
    <property type="project" value="TreeGrafter"/>
</dbReference>
<reference evidence="3" key="1">
    <citation type="submission" date="2017-10" db="EMBL/GenBank/DDBJ databases">
        <title>Campylobacter species from seals.</title>
        <authorList>
            <person name="Gilbert M.J."/>
            <person name="Zomer A.L."/>
            <person name="Timmerman A.J."/>
            <person name="Duim B."/>
            <person name="Wagenaar J.A."/>
        </authorList>
    </citation>
    <scope>NUCLEOTIDE SEQUENCE [LARGE SCALE GENOMIC DNA]</scope>
    <source>
        <strain evidence="3">17S00004-5</strain>
    </source>
</reference>
<gene>
    <name evidence="2" type="ORF">CQ405_01680</name>
</gene>
<dbReference type="RefSeq" id="WP_106869917.1">
    <property type="nucleotide sequence ID" value="NZ_CP053841.1"/>
</dbReference>
<dbReference type="PANTHER" id="PTHR43344">
    <property type="entry name" value="PHOSPHOSERINE PHOSPHATASE"/>
    <property type="match status" value="1"/>
</dbReference>
<dbReference type="Gene3D" id="1.20.1440.100">
    <property type="entry name" value="SG protein - dephosphorylation function"/>
    <property type="match status" value="1"/>
</dbReference>
<dbReference type="AlphaFoldDB" id="A0A2P8R448"/>
<comment type="caution">
    <text evidence="2">The sequence shown here is derived from an EMBL/GenBank/DDBJ whole genome shotgun (WGS) entry which is preliminary data.</text>
</comment>
<dbReference type="GO" id="GO:0000287">
    <property type="term" value="F:magnesium ion binding"/>
    <property type="evidence" value="ECO:0007669"/>
    <property type="project" value="TreeGrafter"/>
</dbReference>
<dbReference type="EMBL" id="PDHH01000001">
    <property type="protein sequence ID" value="PSM53280.1"/>
    <property type="molecule type" value="Genomic_DNA"/>
</dbReference>
<dbReference type="NCBIfam" id="TIGR01488">
    <property type="entry name" value="HAD-SF-IB"/>
    <property type="match status" value="1"/>
</dbReference>
<dbReference type="Proteomes" id="UP000240535">
    <property type="component" value="Unassembled WGS sequence"/>
</dbReference>
<protein>
    <submittedName>
        <fullName evidence="2">HAD-IB family hydrolase</fullName>
    </submittedName>
</protein>
<keyword evidence="2" id="KW-0378">Hydrolase</keyword>
<dbReference type="Pfam" id="PF12710">
    <property type="entry name" value="HAD"/>
    <property type="match status" value="1"/>
</dbReference>
<dbReference type="InterPro" id="IPR036412">
    <property type="entry name" value="HAD-like_sf"/>
</dbReference>
<evidence type="ECO:0000313" key="3">
    <source>
        <dbReference type="Proteomes" id="UP000240535"/>
    </source>
</evidence>
<organism evidence="2 3">
    <name type="scientific">Campylobacter blaseri</name>
    <dbReference type="NCBI Taxonomy" id="2042961"/>
    <lineage>
        <taxon>Bacteria</taxon>
        <taxon>Pseudomonadati</taxon>
        <taxon>Campylobacterota</taxon>
        <taxon>Epsilonproteobacteria</taxon>
        <taxon>Campylobacterales</taxon>
        <taxon>Campylobacteraceae</taxon>
        <taxon>Campylobacter</taxon>
    </lineage>
</organism>
<keyword evidence="1" id="KW-0812">Transmembrane</keyword>